<organism evidence="9 10">
    <name type="scientific">Eutypa lata (strain UCR-EL1)</name>
    <name type="common">Grapevine dieback disease fungus</name>
    <name type="synonym">Eutypa armeniacae</name>
    <dbReference type="NCBI Taxonomy" id="1287681"/>
    <lineage>
        <taxon>Eukaryota</taxon>
        <taxon>Fungi</taxon>
        <taxon>Dikarya</taxon>
        <taxon>Ascomycota</taxon>
        <taxon>Pezizomycotina</taxon>
        <taxon>Sordariomycetes</taxon>
        <taxon>Xylariomycetidae</taxon>
        <taxon>Xylariales</taxon>
        <taxon>Diatrypaceae</taxon>
        <taxon>Eutypa</taxon>
    </lineage>
</organism>
<dbReference type="InterPro" id="IPR015155">
    <property type="entry name" value="PFU"/>
</dbReference>
<dbReference type="GO" id="GO:0043161">
    <property type="term" value="P:proteasome-mediated ubiquitin-dependent protein catabolic process"/>
    <property type="evidence" value="ECO:0007669"/>
    <property type="project" value="TreeGrafter"/>
</dbReference>
<keyword evidence="3 5" id="KW-0853">WD repeat</keyword>
<dbReference type="PANTHER" id="PTHR19849:SF0">
    <property type="entry name" value="PHOSPHOLIPASE A-2-ACTIVATING PROTEIN"/>
    <property type="match status" value="1"/>
</dbReference>
<evidence type="ECO:0000259" key="7">
    <source>
        <dbReference type="PROSITE" id="PS51394"/>
    </source>
</evidence>
<dbReference type="HOGENOM" id="CLU_011791_2_0_1"/>
<gene>
    <name evidence="9" type="ORF">UCREL1_10790</name>
</gene>
<reference evidence="10" key="1">
    <citation type="journal article" date="2013" name="Genome Announc.">
        <title>Draft genome sequence of the grapevine dieback fungus Eutypa lata UCR-EL1.</title>
        <authorList>
            <person name="Blanco-Ulate B."/>
            <person name="Rolshausen P.E."/>
            <person name="Cantu D."/>
        </authorList>
    </citation>
    <scope>NUCLEOTIDE SEQUENCE [LARGE SCALE GENOMIC DNA]</scope>
    <source>
        <strain evidence="10">UCR-EL1</strain>
    </source>
</reference>
<dbReference type="GO" id="GO:0043130">
    <property type="term" value="F:ubiquitin binding"/>
    <property type="evidence" value="ECO:0007669"/>
    <property type="project" value="TreeGrafter"/>
</dbReference>
<feature type="domain" description="PFU" evidence="7">
    <location>
        <begin position="381"/>
        <end position="477"/>
    </location>
</feature>
<keyword evidence="2" id="KW-0963">Cytoplasm</keyword>
<feature type="repeat" description="WD" evidence="5">
    <location>
        <begin position="13"/>
        <end position="47"/>
    </location>
</feature>
<dbReference type="eggNOG" id="KOG0301">
    <property type="taxonomic scope" value="Eukaryota"/>
</dbReference>
<dbReference type="InterPro" id="IPR020472">
    <property type="entry name" value="WD40_PAC1"/>
</dbReference>
<accession>M7SDM4</accession>
<dbReference type="Gene3D" id="2.130.10.10">
    <property type="entry name" value="YVTN repeat-like/Quinoprotein amine dehydrogenase"/>
    <property type="match status" value="1"/>
</dbReference>
<name>M7SDM4_EUTLA</name>
<proteinExistence type="predicted"/>
<sequence>MSDQPAFKLSAQLTGHDADVRDVLFPSPDLVLSASRDHTVRAWKLTSTSPSPPTFEASITNQGSEFINSLTYLPPSEEYPQGLVVSAGTDSIIDVRTSSATPTDNAERLLIGHSRNVCALAVLPGDKHIVSGSWDNSARIWSVAKWETEVILDEHEGAVWDVLPLDQNTVVTGCADKNIRIFDLRKAVAGKVEPRSTIYTPDIVRALCQVPPGHPSGAEIASASNDGVIRLWKLTGQQVGELRGHESFIYSLAAIPTGELVSSGEDRTVRVWSGFDCVQTITLPAISVWSVASCPTNGDIVSGSSDGVIRVFSRSPNRAANPETLAQFDEAVKSSAIPQQQVGGVNKEKLPGPEFLQTKSGTKEGQVQMIKEDNGSVTAHQWSTSQQQWVNVGTVVDSGASSGKKVEYNGQSWDYVFDVAIEEGQPSLKLPFNLAENPYDRATKFLNDNELPLTYLEQVAQFIVSNTQGATLGQTSGDSGGPDPYGTESRYRPGEEVSSSKAGVIPQRDYLEITAAKYEPIFKKILTINSALVAAGRKDYSLNPSAQDALALLRQTLEAGKPVTDETTISIVVTMCTQWDYADRLAPLDLLRCIAPSPAVAKFHTPSGGSIIQAAVSGALEGVPAGSSGPNENMTMMAARTIANLFKSPMGRKLFATSKPEVDVAVSFFQRVIGLHGQDPIGPFNRNLLIALTTAILNLAVLPSQQSGCVAREAQIRLLDALVRILGKQTDAEVLFRALVATGTLITVVGTASPEARSLKEVIRAAGAKVDDERVKGVVGECLALLR</sequence>
<dbReference type="OrthoDB" id="10265988at2759"/>
<evidence type="ECO:0000256" key="1">
    <source>
        <dbReference type="ARBA" id="ARBA00004496"/>
    </source>
</evidence>
<dbReference type="FunFam" id="2.130.10.10:FF:000236">
    <property type="entry name" value="Polyubiquitin binding protein (Doa1/Ufd3)"/>
    <property type="match status" value="1"/>
</dbReference>
<evidence type="ECO:0000256" key="4">
    <source>
        <dbReference type="ARBA" id="ARBA00022737"/>
    </source>
</evidence>
<dbReference type="AlphaFoldDB" id="M7SDM4"/>
<dbReference type="PROSITE" id="PS50082">
    <property type="entry name" value="WD_REPEATS_2"/>
    <property type="match status" value="4"/>
</dbReference>
<keyword evidence="10" id="KW-1185">Reference proteome</keyword>
<feature type="repeat" description="WD" evidence="5">
    <location>
        <begin position="242"/>
        <end position="273"/>
    </location>
</feature>
<dbReference type="Proteomes" id="UP000012174">
    <property type="component" value="Unassembled WGS sequence"/>
</dbReference>
<protein>
    <submittedName>
        <fullName evidence="9">Putative ubiquitin homeostasis protein lub1 protein</fullName>
    </submittedName>
</protein>
<feature type="region of interest" description="Disordered" evidence="6">
    <location>
        <begin position="470"/>
        <end position="500"/>
    </location>
</feature>
<evidence type="ECO:0000256" key="6">
    <source>
        <dbReference type="SAM" id="MobiDB-lite"/>
    </source>
</evidence>
<dbReference type="PROSITE" id="PS51394">
    <property type="entry name" value="PFU"/>
    <property type="match status" value="1"/>
</dbReference>
<evidence type="ECO:0000313" key="9">
    <source>
        <dbReference type="EMBL" id="EMR62272.1"/>
    </source>
</evidence>
<dbReference type="Pfam" id="PF08324">
    <property type="entry name" value="PUL"/>
    <property type="match status" value="1"/>
</dbReference>
<dbReference type="PROSITE" id="PS51396">
    <property type="entry name" value="PUL"/>
    <property type="match status" value="1"/>
</dbReference>
<dbReference type="KEGG" id="ela:UCREL1_10790"/>
<dbReference type="SUPFAM" id="SSF50978">
    <property type="entry name" value="WD40 repeat-like"/>
    <property type="match status" value="1"/>
</dbReference>
<dbReference type="PANTHER" id="PTHR19849">
    <property type="entry name" value="PHOSPHOLIPASE A-2-ACTIVATING PROTEIN"/>
    <property type="match status" value="1"/>
</dbReference>
<dbReference type="GO" id="GO:0005737">
    <property type="term" value="C:cytoplasm"/>
    <property type="evidence" value="ECO:0007669"/>
    <property type="project" value="UniProtKB-SubCell"/>
</dbReference>
<dbReference type="EMBL" id="KB707460">
    <property type="protein sequence ID" value="EMR62272.1"/>
    <property type="molecule type" value="Genomic_DNA"/>
</dbReference>
<dbReference type="Pfam" id="PF00400">
    <property type="entry name" value="WD40"/>
    <property type="match status" value="6"/>
</dbReference>
<feature type="repeat" description="WD" evidence="5">
    <location>
        <begin position="214"/>
        <end position="234"/>
    </location>
</feature>
<dbReference type="InterPro" id="IPR036322">
    <property type="entry name" value="WD40_repeat_dom_sf"/>
</dbReference>
<dbReference type="InterPro" id="IPR015943">
    <property type="entry name" value="WD40/YVTN_repeat-like_dom_sf"/>
</dbReference>
<dbReference type="InterPro" id="IPR038122">
    <property type="entry name" value="PFU_sf"/>
</dbReference>
<dbReference type="PROSITE" id="PS50294">
    <property type="entry name" value="WD_REPEATS_REGION"/>
    <property type="match status" value="3"/>
</dbReference>
<feature type="domain" description="PUL" evidence="8">
    <location>
        <begin position="503"/>
        <end position="785"/>
    </location>
</feature>
<evidence type="ECO:0000313" key="10">
    <source>
        <dbReference type="Proteomes" id="UP000012174"/>
    </source>
</evidence>
<dbReference type="Gene3D" id="3.10.20.870">
    <property type="entry name" value="PFU (PLAA family ubiquitin binding), C-terminal domain"/>
    <property type="match status" value="1"/>
</dbReference>
<dbReference type="GO" id="GO:0005634">
    <property type="term" value="C:nucleus"/>
    <property type="evidence" value="ECO:0007669"/>
    <property type="project" value="TreeGrafter"/>
</dbReference>
<dbReference type="Gene3D" id="1.25.10.10">
    <property type="entry name" value="Leucine-rich Repeat Variant"/>
    <property type="match status" value="1"/>
</dbReference>
<dbReference type="OMA" id="DKCIYYW"/>
<dbReference type="GO" id="GO:0010992">
    <property type="term" value="P:ubiquitin recycling"/>
    <property type="evidence" value="ECO:0007669"/>
    <property type="project" value="TreeGrafter"/>
</dbReference>
<feature type="repeat" description="WD" evidence="5">
    <location>
        <begin position="110"/>
        <end position="143"/>
    </location>
</feature>
<evidence type="ECO:0000256" key="3">
    <source>
        <dbReference type="ARBA" id="ARBA00022574"/>
    </source>
</evidence>
<dbReference type="PRINTS" id="PR00320">
    <property type="entry name" value="GPROTEINBRPT"/>
</dbReference>
<dbReference type="Pfam" id="PF09070">
    <property type="entry name" value="PFU"/>
    <property type="match status" value="1"/>
</dbReference>
<dbReference type="InterPro" id="IPR001680">
    <property type="entry name" value="WD40_rpt"/>
</dbReference>
<dbReference type="SMART" id="SM00320">
    <property type="entry name" value="WD40"/>
    <property type="match status" value="6"/>
</dbReference>
<dbReference type="InterPro" id="IPR013535">
    <property type="entry name" value="PUL_dom"/>
</dbReference>
<dbReference type="InterPro" id="IPR011989">
    <property type="entry name" value="ARM-like"/>
</dbReference>
<dbReference type="CDD" id="cd00200">
    <property type="entry name" value="WD40"/>
    <property type="match status" value="1"/>
</dbReference>
<dbReference type="STRING" id="1287681.M7SDM4"/>
<evidence type="ECO:0000256" key="2">
    <source>
        <dbReference type="ARBA" id="ARBA00022490"/>
    </source>
</evidence>
<keyword evidence="4" id="KW-0677">Repeat</keyword>
<comment type="subcellular location">
    <subcellularLocation>
        <location evidence="1">Cytoplasm</location>
    </subcellularLocation>
</comment>
<evidence type="ECO:0000259" key="8">
    <source>
        <dbReference type="PROSITE" id="PS51396"/>
    </source>
</evidence>
<evidence type="ECO:0000256" key="5">
    <source>
        <dbReference type="PROSITE-ProRule" id="PRU00221"/>
    </source>
</evidence>